<evidence type="ECO:0000313" key="1">
    <source>
        <dbReference type="EMBL" id="PTQ28546.1"/>
    </source>
</evidence>
<dbReference type="Proteomes" id="UP000244005">
    <property type="component" value="Unassembled WGS sequence"/>
</dbReference>
<organism evidence="1 2">
    <name type="scientific">Marchantia polymorpha</name>
    <name type="common">Common liverwort</name>
    <name type="synonym">Marchantia aquatica</name>
    <dbReference type="NCBI Taxonomy" id="3197"/>
    <lineage>
        <taxon>Eukaryota</taxon>
        <taxon>Viridiplantae</taxon>
        <taxon>Streptophyta</taxon>
        <taxon>Embryophyta</taxon>
        <taxon>Marchantiophyta</taxon>
        <taxon>Marchantiopsida</taxon>
        <taxon>Marchantiidae</taxon>
        <taxon>Marchantiales</taxon>
        <taxon>Marchantiaceae</taxon>
        <taxon>Marchantia</taxon>
    </lineage>
</organism>
<keyword evidence="2" id="KW-1185">Reference proteome</keyword>
<accession>A0A2R6W3V9</accession>
<protein>
    <submittedName>
        <fullName evidence="1">Uncharacterized protein</fullName>
    </submittedName>
</protein>
<dbReference type="EMBL" id="KZ772830">
    <property type="protein sequence ID" value="PTQ28546.1"/>
    <property type="molecule type" value="Genomic_DNA"/>
</dbReference>
<reference evidence="2" key="1">
    <citation type="journal article" date="2017" name="Cell">
        <title>Insights into land plant evolution garnered from the Marchantia polymorpha genome.</title>
        <authorList>
            <person name="Bowman J.L."/>
            <person name="Kohchi T."/>
            <person name="Yamato K.T."/>
            <person name="Jenkins J."/>
            <person name="Shu S."/>
            <person name="Ishizaki K."/>
            <person name="Yamaoka S."/>
            <person name="Nishihama R."/>
            <person name="Nakamura Y."/>
            <person name="Berger F."/>
            <person name="Adam C."/>
            <person name="Aki S.S."/>
            <person name="Althoff F."/>
            <person name="Araki T."/>
            <person name="Arteaga-Vazquez M.A."/>
            <person name="Balasubrmanian S."/>
            <person name="Barry K."/>
            <person name="Bauer D."/>
            <person name="Boehm C.R."/>
            <person name="Briginshaw L."/>
            <person name="Caballero-Perez J."/>
            <person name="Catarino B."/>
            <person name="Chen F."/>
            <person name="Chiyoda S."/>
            <person name="Chovatia M."/>
            <person name="Davies K.M."/>
            <person name="Delmans M."/>
            <person name="Demura T."/>
            <person name="Dierschke T."/>
            <person name="Dolan L."/>
            <person name="Dorantes-Acosta A.E."/>
            <person name="Eklund D.M."/>
            <person name="Florent S.N."/>
            <person name="Flores-Sandoval E."/>
            <person name="Fujiyama A."/>
            <person name="Fukuzawa H."/>
            <person name="Galik B."/>
            <person name="Grimanelli D."/>
            <person name="Grimwood J."/>
            <person name="Grossniklaus U."/>
            <person name="Hamada T."/>
            <person name="Haseloff J."/>
            <person name="Hetherington A.J."/>
            <person name="Higo A."/>
            <person name="Hirakawa Y."/>
            <person name="Hundley H.N."/>
            <person name="Ikeda Y."/>
            <person name="Inoue K."/>
            <person name="Inoue S.I."/>
            <person name="Ishida S."/>
            <person name="Jia Q."/>
            <person name="Kakita M."/>
            <person name="Kanazawa T."/>
            <person name="Kawai Y."/>
            <person name="Kawashima T."/>
            <person name="Kennedy M."/>
            <person name="Kinose K."/>
            <person name="Kinoshita T."/>
            <person name="Kohara Y."/>
            <person name="Koide E."/>
            <person name="Komatsu K."/>
            <person name="Kopischke S."/>
            <person name="Kubo M."/>
            <person name="Kyozuka J."/>
            <person name="Lagercrantz U."/>
            <person name="Lin S.S."/>
            <person name="Lindquist E."/>
            <person name="Lipzen A.M."/>
            <person name="Lu C.W."/>
            <person name="De Luna E."/>
            <person name="Martienssen R.A."/>
            <person name="Minamino N."/>
            <person name="Mizutani M."/>
            <person name="Mizutani M."/>
            <person name="Mochizuki N."/>
            <person name="Monte I."/>
            <person name="Mosher R."/>
            <person name="Nagasaki H."/>
            <person name="Nakagami H."/>
            <person name="Naramoto S."/>
            <person name="Nishitani K."/>
            <person name="Ohtani M."/>
            <person name="Okamoto T."/>
            <person name="Okumura M."/>
            <person name="Phillips J."/>
            <person name="Pollak B."/>
            <person name="Reinders A."/>
            <person name="Rovekamp M."/>
            <person name="Sano R."/>
            <person name="Sawa S."/>
            <person name="Schmid M.W."/>
            <person name="Shirakawa M."/>
            <person name="Solano R."/>
            <person name="Spunde A."/>
            <person name="Suetsugu N."/>
            <person name="Sugano S."/>
            <person name="Sugiyama A."/>
            <person name="Sun R."/>
            <person name="Suzuki Y."/>
            <person name="Takenaka M."/>
            <person name="Takezawa D."/>
            <person name="Tomogane H."/>
            <person name="Tsuzuki M."/>
            <person name="Ueda T."/>
            <person name="Umeda M."/>
            <person name="Ward J.M."/>
            <person name="Watanabe Y."/>
            <person name="Yazaki K."/>
            <person name="Yokoyama R."/>
            <person name="Yoshitake Y."/>
            <person name="Yotsui I."/>
            <person name="Zachgo S."/>
            <person name="Schmutz J."/>
        </authorList>
    </citation>
    <scope>NUCLEOTIDE SEQUENCE [LARGE SCALE GENOMIC DNA]</scope>
    <source>
        <strain evidence="2">Tak-1</strain>
    </source>
</reference>
<evidence type="ECO:0000313" key="2">
    <source>
        <dbReference type="Proteomes" id="UP000244005"/>
    </source>
</evidence>
<dbReference type="AlphaFoldDB" id="A0A2R6W3V9"/>
<proteinExistence type="predicted"/>
<gene>
    <name evidence="1" type="ORF">MARPO_0160s0001</name>
</gene>
<sequence length="189" mass="22251">MVECLRVQPQKECSTARVSSHSDYSTGTDRRGEDSKLDFRTFSLRRLTRSKPLTVVILLLLGIRFWKRPINKLTGFDHDRLRDSGSLWIGMGTVRLHAYWTHTIHCKSRLRLEIHFRTRFCDFHCTGINPRLLEMQKDEEEEDSRWPHNVAIKSGRREFHAIRTEERTMLVKLSTMERSGKIIELLALT</sequence>
<name>A0A2R6W3V9_MARPO</name>